<accession>A0A1R1JMH2</accession>
<organism evidence="1 2">
    <name type="scientific">Alcaligenes xylosoxydans xylosoxydans</name>
    <name type="common">Achromobacter xylosoxidans</name>
    <dbReference type="NCBI Taxonomy" id="85698"/>
    <lineage>
        <taxon>Bacteria</taxon>
        <taxon>Pseudomonadati</taxon>
        <taxon>Pseudomonadota</taxon>
        <taxon>Betaproteobacteria</taxon>
        <taxon>Burkholderiales</taxon>
        <taxon>Alcaligenaceae</taxon>
        <taxon>Achromobacter</taxon>
    </lineage>
</organism>
<comment type="caution">
    <text evidence="1">The sequence shown here is derived from an EMBL/GenBank/DDBJ whole genome shotgun (WGS) entry which is preliminary data.</text>
</comment>
<evidence type="ECO:0000313" key="2">
    <source>
        <dbReference type="Proteomes" id="UP000187251"/>
    </source>
</evidence>
<reference evidence="1 2" key="1">
    <citation type="submission" date="2016-09" db="EMBL/GenBank/DDBJ databases">
        <title>Phylogenomics of Achromobacter.</title>
        <authorList>
            <person name="Jeukens J."/>
            <person name="Freschi L."/>
            <person name="Vincent A.T."/>
            <person name="Emond-Rheault J.-G."/>
            <person name="Kukavica-Ibrulj I."/>
            <person name="Charette S.J."/>
            <person name="Levesque R.C."/>
        </authorList>
    </citation>
    <scope>NUCLEOTIDE SEQUENCE [LARGE SCALE GENOMIC DNA]</scope>
    <source>
        <strain evidence="1 2">AUS488</strain>
    </source>
</reference>
<name>A0A1R1JMH2_ALCXX</name>
<evidence type="ECO:0000313" key="1">
    <source>
        <dbReference type="EMBL" id="OMG79330.1"/>
    </source>
</evidence>
<dbReference type="Proteomes" id="UP000187251">
    <property type="component" value="Unassembled WGS sequence"/>
</dbReference>
<dbReference type="OrthoDB" id="9932696at2"/>
<proteinExistence type="predicted"/>
<dbReference type="AlphaFoldDB" id="A0A1R1JMH2"/>
<dbReference type="EMBL" id="MJMN01000046">
    <property type="protein sequence ID" value="OMG79330.1"/>
    <property type="molecule type" value="Genomic_DNA"/>
</dbReference>
<dbReference type="RefSeq" id="WP_026382275.1">
    <property type="nucleotide sequence ID" value="NZ_JAJLPK010000178.1"/>
</dbReference>
<sequence>MGAKFKASMCLLLAAMGVVTGVAALFSWAQLTTTNDQRLLAADDARRERMIARACAPRGKLWREPSTGEYACIYTNPDGEALVRALPDAPYLDAWEPAPGAQLVAARR</sequence>
<protein>
    <submittedName>
        <fullName evidence="1">Uncharacterized protein</fullName>
    </submittedName>
</protein>
<gene>
    <name evidence="1" type="ORF">BIZ92_15140</name>
</gene>